<dbReference type="PANTHER" id="PTHR10780">
    <property type="entry name" value="MITOCHONDRIAL CARRIER HOMOLOG"/>
    <property type="match status" value="1"/>
</dbReference>
<keyword evidence="8 9" id="KW-0472">Membrane</keyword>
<evidence type="ECO:0000256" key="2">
    <source>
        <dbReference type="ARBA" id="ARBA00006375"/>
    </source>
</evidence>
<protein>
    <submittedName>
        <fullName evidence="11">Mitochondrial carrier-like protein 1</fullName>
    </submittedName>
</protein>
<dbReference type="PANTHER" id="PTHR10780:SF3">
    <property type="entry name" value="MITOCHONDRIAL CARRIER HOMOLOG 1"/>
    <property type="match status" value="1"/>
</dbReference>
<feature type="repeat" description="Solcar" evidence="9">
    <location>
        <begin position="20"/>
        <end position="113"/>
    </location>
</feature>
<accession>A0A834BYJ1</accession>
<dbReference type="GO" id="GO:0005741">
    <property type="term" value="C:mitochondrial outer membrane"/>
    <property type="evidence" value="ECO:0007669"/>
    <property type="project" value="UniProtKB-SubCell"/>
</dbReference>
<evidence type="ECO:0000256" key="6">
    <source>
        <dbReference type="ARBA" id="ARBA00022989"/>
    </source>
</evidence>
<keyword evidence="7" id="KW-0496">Mitochondrion</keyword>
<keyword evidence="10" id="KW-0813">Transport</keyword>
<evidence type="ECO:0000256" key="5">
    <source>
        <dbReference type="ARBA" id="ARBA00022787"/>
    </source>
</evidence>
<name>A0A834BYJ1_ORYME</name>
<organism evidence="11 12">
    <name type="scientific">Oryzias melastigma</name>
    <name type="common">Marine medaka</name>
    <dbReference type="NCBI Taxonomy" id="30732"/>
    <lineage>
        <taxon>Eukaryota</taxon>
        <taxon>Metazoa</taxon>
        <taxon>Chordata</taxon>
        <taxon>Craniata</taxon>
        <taxon>Vertebrata</taxon>
        <taxon>Euteleostomi</taxon>
        <taxon>Actinopterygii</taxon>
        <taxon>Neopterygii</taxon>
        <taxon>Teleostei</taxon>
        <taxon>Neoteleostei</taxon>
        <taxon>Acanthomorphata</taxon>
        <taxon>Ovalentaria</taxon>
        <taxon>Atherinomorphae</taxon>
        <taxon>Beloniformes</taxon>
        <taxon>Adrianichthyidae</taxon>
        <taxon>Oryziinae</taxon>
        <taxon>Oryzias</taxon>
    </lineage>
</organism>
<evidence type="ECO:0000256" key="4">
    <source>
        <dbReference type="ARBA" id="ARBA00022737"/>
    </source>
</evidence>
<dbReference type="Proteomes" id="UP000646548">
    <property type="component" value="Unassembled WGS sequence"/>
</dbReference>
<proteinExistence type="inferred from homology"/>
<comment type="similarity">
    <text evidence="2 10">Belongs to the mitochondrial carrier (TC 2.A.29) family.</text>
</comment>
<evidence type="ECO:0000256" key="8">
    <source>
        <dbReference type="ARBA" id="ARBA00023136"/>
    </source>
</evidence>
<evidence type="ECO:0000256" key="10">
    <source>
        <dbReference type="RuleBase" id="RU000488"/>
    </source>
</evidence>
<keyword evidence="5" id="KW-1000">Mitochondrion outer membrane</keyword>
<dbReference type="Pfam" id="PF00153">
    <property type="entry name" value="Mito_carr"/>
    <property type="match status" value="1"/>
</dbReference>
<dbReference type="AlphaFoldDB" id="A0A834BYJ1"/>
<dbReference type="PROSITE" id="PS50920">
    <property type="entry name" value="SOLCAR"/>
    <property type="match status" value="2"/>
</dbReference>
<evidence type="ECO:0000313" key="12">
    <source>
        <dbReference type="Proteomes" id="UP000646548"/>
    </source>
</evidence>
<dbReference type="Gene3D" id="1.50.40.10">
    <property type="entry name" value="Mitochondrial carrier domain"/>
    <property type="match status" value="1"/>
</dbReference>
<gene>
    <name evidence="11" type="ORF">FQA47_019760</name>
</gene>
<evidence type="ECO:0000313" key="11">
    <source>
        <dbReference type="EMBL" id="KAF6716561.1"/>
    </source>
</evidence>
<comment type="subcellular location">
    <subcellularLocation>
        <location evidence="1">Mitochondrion outer membrane</location>
        <topology evidence="1">Multi-pass membrane protein</topology>
    </subcellularLocation>
</comment>
<evidence type="ECO:0000256" key="7">
    <source>
        <dbReference type="ARBA" id="ARBA00023128"/>
    </source>
</evidence>
<dbReference type="InterPro" id="IPR023395">
    <property type="entry name" value="MCP_dom_sf"/>
</dbReference>
<dbReference type="EMBL" id="WKFB01000955">
    <property type="protein sequence ID" value="KAF6716561.1"/>
    <property type="molecule type" value="Genomic_DNA"/>
</dbReference>
<keyword evidence="3 9" id="KW-0812">Transmembrane</keyword>
<sequence>MEPSEHPAEPDPAATPVKVDAAVLLLVAGVTAAKHPLVYVRLLIQVGHEPLPPTVGTMFGRRVLYLPGFFSYARHIVSVDGKRGLFRGVSPCVLSSLVSTVVRGKTKQVKKEEQTSLRSVLKETSHEMVVQCLSRLATHPFHVMSVRLMAQFVGREVKYSGIFSCVIWIFEEEGVSGFYVGLLPHLLGEVLLLWCRNLLAHFINSYAVDENVSVVGRDAGSQQVHFNRPYKL</sequence>
<dbReference type="SUPFAM" id="SSF103506">
    <property type="entry name" value="Mitochondrial carrier"/>
    <property type="match status" value="1"/>
</dbReference>
<reference evidence="11" key="1">
    <citation type="journal article" name="BMC Genomics">
        <title>Long-read sequencing and de novo genome assembly of marine medaka (Oryzias melastigma).</title>
        <authorList>
            <person name="Liang P."/>
            <person name="Saqib H.S.A."/>
            <person name="Ni X."/>
            <person name="Shen Y."/>
        </authorList>
    </citation>
    <scope>NUCLEOTIDE SEQUENCE</scope>
    <source>
        <strain evidence="11">Bigg-433</strain>
    </source>
</reference>
<dbReference type="GO" id="GO:0043065">
    <property type="term" value="P:positive regulation of apoptotic process"/>
    <property type="evidence" value="ECO:0007669"/>
    <property type="project" value="TreeGrafter"/>
</dbReference>
<evidence type="ECO:0000256" key="3">
    <source>
        <dbReference type="ARBA" id="ARBA00022692"/>
    </source>
</evidence>
<evidence type="ECO:0000256" key="9">
    <source>
        <dbReference type="PROSITE-ProRule" id="PRU00282"/>
    </source>
</evidence>
<feature type="repeat" description="Solcar" evidence="9">
    <location>
        <begin position="118"/>
        <end position="206"/>
    </location>
</feature>
<comment type="caution">
    <text evidence="11">The sequence shown here is derived from an EMBL/GenBank/DDBJ whole genome shotgun (WGS) entry which is preliminary data.</text>
</comment>
<keyword evidence="4" id="KW-0677">Repeat</keyword>
<evidence type="ECO:0000256" key="1">
    <source>
        <dbReference type="ARBA" id="ARBA00004374"/>
    </source>
</evidence>
<dbReference type="InterPro" id="IPR018108">
    <property type="entry name" value="MCP_transmembrane"/>
</dbReference>
<keyword evidence="6" id="KW-1133">Transmembrane helix</keyword>